<keyword evidence="3" id="KW-1003">Cell membrane</keyword>
<organism evidence="9">
    <name type="scientific">Gordonia amarae</name>
    <dbReference type="NCBI Taxonomy" id="36821"/>
    <lineage>
        <taxon>Bacteria</taxon>
        <taxon>Bacillati</taxon>
        <taxon>Actinomycetota</taxon>
        <taxon>Actinomycetes</taxon>
        <taxon>Mycobacteriales</taxon>
        <taxon>Gordoniaceae</taxon>
        <taxon>Gordonia</taxon>
    </lineage>
</organism>
<evidence type="ECO:0000256" key="1">
    <source>
        <dbReference type="ARBA" id="ARBA00004651"/>
    </source>
</evidence>
<dbReference type="PANTHER" id="PTHR43099:SF5">
    <property type="entry name" value="HLYC_CORC FAMILY TRANSPORTER"/>
    <property type="match status" value="1"/>
</dbReference>
<keyword evidence="8" id="KW-0472">Membrane</keyword>
<keyword evidence="4" id="KW-0812">Transmembrane</keyword>
<dbReference type="InterPro" id="IPR046342">
    <property type="entry name" value="CBS_dom_sf"/>
</dbReference>
<proteinExistence type="inferred from homology"/>
<dbReference type="SUPFAM" id="SSF56176">
    <property type="entry name" value="FAD-binding/transporter-associated domain-like"/>
    <property type="match status" value="1"/>
</dbReference>
<dbReference type="FunFam" id="3.10.580.10:FF:000002">
    <property type="entry name" value="Magnesium/cobalt efflux protein CorC"/>
    <property type="match status" value="1"/>
</dbReference>
<dbReference type="SMART" id="SM01091">
    <property type="entry name" value="CorC_HlyC"/>
    <property type="match status" value="1"/>
</dbReference>
<keyword evidence="5" id="KW-0677">Repeat</keyword>
<dbReference type="InterPro" id="IPR000644">
    <property type="entry name" value="CBS_dom"/>
</dbReference>
<dbReference type="InterPro" id="IPR044751">
    <property type="entry name" value="Ion_transp-like_CBS"/>
</dbReference>
<dbReference type="InterPro" id="IPR036318">
    <property type="entry name" value="FAD-bd_PCMH-like_sf"/>
</dbReference>
<dbReference type="InterPro" id="IPR002550">
    <property type="entry name" value="CNNM"/>
</dbReference>
<dbReference type="InterPro" id="IPR016169">
    <property type="entry name" value="FAD-bd_PCMH_sub2"/>
</dbReference>
<dbReference type="Pfam" id="PF03471">
    <property type="entry name" value="CorC_HlyC"/>
    <property type="match status" value="1"/>
</dbReference>
<evidence type="ECO:0000256" key="4">
    <source>
        <dbReference type="ARBA" id="ARBA00022692"/>
    </source>
</evidence>
<evidence type="ECO:0000256" key="2">
    <source>
        <dbReference type="ARBA" id="ARBA00006337"/>
    </source>
</evidence>
<dbReference type="Gene3D" id="3.10.580.10">
    <property type="entry name" value="CBS-domain"/>
    <property type="match status" value="1"/>
</dbReference>
<evidence type="ECO:0000256" key="7">
    <source>
        <dbReference type="ARBA" id="ARBA00023122"/>
    </source>
</evidence>
<dbReference type="PANTHER" id="PTHR43099">
    <property type="entry name" value="UPF0053 PROTEIN YRKA"/>
    <property type="match status" value="1"/>
</dbReference>
<evidence type="ECO:0000313" key="9">
    <source>
        <dbReference type="EMBL" id="QHN38907.1"/>
    </source>
</evidence>
<dbReference type="PROSITE" id="PS51371">
    <property type="entry name" value="CBS"/>
    <property type="match status" value="1"/>
</dbReference>
<dbReference type="RefSeq" id="WP_005186267.1">
    <property type="nucleotide sequence ID" value="NZ_CP045804.1"/>
</dbReference>
<dbReference type="EMBL" id="CP045810">
    <property type="protein sequence ID" value="QHN38907.1"/>
    <property type="molecule type" value="Genomic_DNA"/>
</dbReference>
<keyword evidence="6" id="KW-1133">Transmembrane helix</keyword>
<dbReference type="InterPro" id="IPR051676">
    <property type="entry name" value="UPF0053_domain"/>
</dbReference>
<evidence type="ECO:0000256" key="8">
    <source>
        <dbReference type="ARBA" id="ARBA00023136"/>
    </source>
</evidence>
<protein>
    <submittedName>
        <fullName evidence="9">DUF21 domain-containing protein</fullName>
    </submittedName>
</protein>
<dbReference type="CDD" id="cd04590">
    <property type="entry name" value="CBS_pair_CorC_HlyC_assoc"/>
    <property type="match status" value="1"/>
</dbReference>
<dbReference type="GO" id="GO:0050660">
    <property type="term" value="F:flavin adenine dinucleotide binding"/>
    <property type="evidence" value="ECO:0007669"/>
    <property type="project" value="InterPro"/>
</dbReference>
<dbReference type="InterPro" id="IPR005170">
    <property type="entry name" value="Transptr-assoc_dom"/>
</dbReference>
<name>A0A857KHZ8_9ACTN</name>
<dbReference type="SUPFAM" id="SSF54631">
    <property type="entry name" value="CBS-domain pair"/>
    <property type="match status" value="1"/>
</dbReference>
<evidence type="ECO:0000256" key="6">
    <source>
        <dbReference type="ARBA" id="ARBA00022989"/>
    </source>
</evidence>
<reference evidence="9" key="1">
    <citation type="journal article" date="2021" name="Nat. Microbiol.">
        <title>Cocultivation of an ultrasmall environmental parasitic bacterium with lytic ability against bacteria associated with wastewater foams.</title>
        <authorList>
            <person name="Batinovic S."/>
            <person name="Rose J.J.A."/>
            <person name="Ratcliffe J."/>
            <person name="Seviour R.J."/>
            <person name="Petrovski S."/>
        </authorList>
    </citation>
    <scope>NUCLEOTIDE SEQUENCE</scope>
    <source>
        <strain evidence="9">CON44</strain>
    </source>
</reference>
<dbReference type="PROSITE" id="PS51846">
    <property type="entry name" value="CNNM"/>
    <property type="match status" value="1"/>
</dbReference>
<dbReference type="GO" id="GO:0005886">
    <property type="term" value="C:plasma membrane"/>
    <property type="evidence" value="ECO:0007669"/>
    <property type="project" value="UniProtKB-SubCell"/>
</dbReference>
<dbReference type="AlphaFoldDB" id="A0A857KHZ8"/>
<evidence type="ECO:0000256" key="5">
    <source>
        <dbReference type="ARBA" id="ARBA00022737"/>
    </source>
</evidence>
<evidence type="ECO:0000256" key="3">
    <source>
        <dbReference type="ARBA" id="ARBA00022475"/>
    </source>
</evidence>
<gene>
    <name evidence="9" type="ORF">GII30_06740</name>
</gene>
<sequence>MDTQTLINIALVVLFVLLGGVFSGTEFALVSLRESQIRQLESSGGRGRTTARLARNPNTFLSAVQIGVTVTGFFSAAYGASVLAPDVAPLLERAGLPEAAAEPVAFVAMTLAVAYLSLVFGELVPKRLALQNAAGIARIVGPVLAGFARLVRPVIWLLSVSTNAVVRLLGGDPDATTADMNAEELAVVVSEIPGLPKGSRTILSDVLDAGERTLREVMRPRPDVRFLHAAAGIPQVRHEVHPLPFSRYPVTGESVDDVIGFVHVRDLFERTDAAVVADLVRPILTVPQTNRVLATLTMMRRRRDQIAVVVDEYGGTAGIVTLEDLVEEVVGEIYDEYDSTIEPEDAVVDRGDGTYRVQGGLILQEFARATGIELPDGDYETVAGFVMAELGRIPVPGDAVLVPGYRLEVLNVSRHRVDHVRVVPADPVGGRSSIAGDRGW</sequence>
<accession>A0A857KHZ8</accession>
<comment type="similarity">
    <text evidence="2">Belongs to the UPF0053 family.</text>
</comment>
<comment type="subcellular location">
    <subcellularLocation>
        <location evidence="1">Cell membrane</location>
        <topology evidence="1">Multi-pass membrane protein</topology>
    </subcellularLocation>
</comment>
<dbReference type="Pfam" id="PF00571">
    <property type="entry name" value="CBS"/>
    <property type="match status" value="1"/>
</dbReference>
<keyword evidence="7" id="KW-0129">CBS domain</keyword>
<dbReference type="Pfam" id="PF01595">
    <property type="entry name" value="CNNM"/>
    <property type="match status" value="1"/>
</dbReference>
<dbReference type="Gene3D" id="3.30.465.10">
    <property type="match status" value="1"/>
</dbReference>